<dbReference type="InterPro" id="IPR006029">
    <property type="entry name" value="Neurotrans-gated_channel_TM"/>
</dbReference>
<feature type="transmembrane region" description="Helical" evidence="1">
    <location>
        <begin position="12"/>
        <end position="33"/>
    </location>
</feature>
<organism evidence="3 4">
    <name type="scientific">Wuchereria bancrofti</name>
    <dbReference type="NCBI Taxonomy" id="6293"/>
    <lineage>
        <taxon>Eukaryota</taxon>
        <taxon>Metazoa</taxon>
        <taxon>Ecdysozoa</taxon>
        <taxon>Nematoda</taxon>
        <taxon>Chromadorea</taxon>
        <taxon>Rhabditida</taxon>
        <taxon>Spirurina</taxon>
        <taxon>Spiruromorpha</taxon>
        <taxon>Filarioidea</taxon>
        <taxon>Onchocercidae</taxon>
        <taxon>Wuchereria</taxon>
    </lineage>
</organism>
<proteinExistence type="predicted"/>
<dbReference type="EMBL" id="ADBV01016371">
    <property type="protein sequence ID" value="EJW72350.1"/>
    <property type="molecule type" value="Genomic_DNA"/>
</dbReference>
<dbReference type="Gene3D" id="1.20.58.390">
    <property type="entry name" value="Neurotransmitter-gated ion-channel transmembrane domain"/>
    <property type="match status" value="2"/>
</dbReference>
<keyword evidence="1" id="KW-0472">Membrane</keyword>
<dbReference type="Proteomes" id="UP000004810">
    <property type="component" value="Unassembled WGS sequence"/>
</dbReference>
<evidence type="ECO:0000259" key="2">
    <source>
        <dbReference type="Pfam" id="PF02932"/>
    </source>
</evidence>
<gene>
    <name evidence="3" type="ORF">WUBG_16744</name>
</gene>
<keyword evidence="1" id="KW-1133">Transmembrane helix</keyword>
<keyword evidence="1" id="KW-0812">Transmembrane</keyword>
<dbReference type="AlphaFoldDB" id="J9AE99"/>
<feature type="domain" description="Neurotransmitter-gated ion-channel transmembrane" evidence="2">
    <location>
        <begin position="1"/>
        <end position="68"/>
    </location>
</feature>
<protein>
    <recommendedName>
        <fullName evidence="2">Neurotransmitter-gated ion-channel transmembrane domain-containing protein</fullName>
    </recommendedName>
</protein>
<dbReference type="SUPFAM" id="SSF90112">
    <property type="entry name" value="Neurotransmitter-gated ion-channel transmembrane pore"/>
    <property type="match status" value="2"/>
</dbReference>
<evidence type="ECO:0000256" key="1">
    <source>
        <dbReference type="SAM" id="Phobius"/>
    </source>
</evidence>
<reference evidence="4" key="1">
    <citation type="submission" date="2012-08" db="EMBL/GenBank/DDBJ databases">
        <title>The Genome Sequence of Wuchereria bancrofti.</title>
        <authorList>
            <person name="Nutman T.B."/>
            <person name="Fink D.L."/>
            <person name="Russ C."/>
            <person name="Young S."/>
            <person name="Zeng Q."/>
            <person name="Koehrsen M."/>
            <person name="Alvarado L."/>
            <person name="Berlin A."/>
            <person name="Chapman S.B."/>
            <person name="Chen Z."/>
            <person name="Freedman E."/>
            <person name="Gellesch M."/>
            <person name="Goldberg J."/>
            <person name="Griggs A."/>
            <person name="Gujja S."/>
            <person name="Heilman E.R."/>
            <person name="Heiman D."/>
            <person name="Hepburn T."/>
            <person name="Howarth C."/>
            <person name="Jen D."/>
            <person name="Larson L."/>
            <person name="Lewis B."/>
            <person name="Mehta T."/>
            <person name="Park D."/>
            <person name="Pearson M."/>
            <person name="Roberts A."/>
            <person name="Saif S."/>
            <person name="Shea T."/>
            <person name="Shenoy N."/>
            <person name="Sisk P."/>
            <person name="Stolte C."/>
            <person name="Sykes S."/>
            <person name="Walk T."/>
            <person name="White J."/>
            <person name="Yandava C."/>
            <person name="Haas B."/>
            <person name="Henn M.R."/>
            <person name="Nusbaum C."/>
            <person name="Birren B."/>
        </authorList>
    </citation>
    <scope>NUCLEOTIDE SEQUENCE [LARGE SCALE GENOMIC DNA]</scope>
    <source>
        <strain evidence="4">NA</strain>
    </source>
</reference>
<dbReference type="GO" id="GO:0006811">
    <property type="term" value="P:monoatomic ion transport"/>
    <property type="evidence" value="ECO:0007669"/>
    <property type="project" value="InterPro"/>
</dbReference>
<dbReference type="Pfam" id="PF02932">
    <property type="entry name" value="Neur_chan_memb"/>
    <property type="match status" value="1"/>
</dbReference>
<evidence type="ECO:0000313" key="4">
    <source>
        <dbReference type="Proteomes" id="UP000004810"/>
    </source>
</evidence>
<dbReference type="InterPro" id="IPR038050">
    <property type="entry name" value="Neuro_actylchol_rec"/>
</dbReference>
<accession>J9AE99</accession>
<evidence type="ECO:0000313" key="3">
    <source>
        <dbReference type="EMBL" id="EJW72350.1"/>
    </source>
</evidence>
<sequence length="99" mass="11353">MPETSDSIPLIGIYLTIIMLLTSISVIMTVMVLNFHHRGPFDRPIPEWVRVLVLQKLRYFLKMHIQHRLSNRDVFVLPPDSNEKIALGITVLLAFSVNA</sequence>
<dbReference type="GO" id="GO:0016020">
    <property type="term" value="C:membrane"/>
    <property type="evidence" value="ECO:0007669"/>
    <property type="project" value="InterPro"/>
</dbReference>
<dbReference type="InterPro" id="IPR036719">
    <property type="entry name" value="Neuro-gated_channel_TM_sf"/>
</dbReference>
<name>J9AE99_WUCBA</name>
<comment type="caution">
    <text evidence="3">The sequence shown here is derived from an EMBL/GenBank/DDBJ whole genome shotgun (WGS) entry which is preliminary data.</text>
</comment>